<organism evidence="4 5">
    <name type="scientific">Jezberella montanilacus</name>
    <dbReference type="NCBI Taxonomy" id="323426"/>
    <lineage>
        <taxon>Bacteria</taxon>
        <taxon>Pseudomonadati</taxon>
        <taxon>Pseudomonadota</taxon>
        <taxon>Betaproteobacteria</taxon>
        <taxon>Burkholderiales</taxon>
        <taxon>Alcaligenaceae</taxon>
        <taxon>Jezberella</taxon>
    </lineage>
</organism>
<dbReference type="AlphaFoldDB" id="A0A2T0XGD6"/>
<dbReference type="PANTHER" id="PTHR12526:SF638">
    <property type="entry name" value="SPORE COAT PROTEIN SA"/>
    <property type="match status" value="1"/>
</dbReference>
<gene>
    <name evidence="4" type="ORF">BCM14_1692</name>
</gene>
<dbReference type="EMBL" id="PVTV01000013">
    <property type="protein sequence ID" value="PRY97977.1"/>
    <property type="molecule type" value="Genomic_DNA"/>
</dbReference>
<feature type="domain" description="Glycosyl transferase family 1" evidence="1">
    <location>
        <begin position="585"/>
        <end position="744"/>
    </location>
</feature>
<accession>A0A2T0XGD6</accession>
<dbReference type="Pfam" id="PF13477">
    <property type="entry name" value="Glyco_trans_4_2"/>
    <property type="match status" value="1"/>
</dbReference>
<dbReference type="PANTHER" id="PTHR12526">
    <property type="entry name" value="GLYCOSYLTRANSFERASE"/>
    <property type="match status" value="1"/>
</dbReference>
<dbReference type="InterPro" id="IPR001296">
    <property type="entry name" value="Glyco_trans_1"/>
</dbReference>
<keyword evidence="4" id="KW-0808">Transferase</keyword>
<comment type="caution">
    <text evidence="4">The sequence shown here is derived from an EMBL/GenBank/DDBJ whole genome shotgun (WGS) entry which is preliminary data.</text>
</comment>
<dbReference type="CDD" id="cd03808">
    <property type="entry name" value="GT4_CapM-like"/>
    <property type="match status" value="1"/>
</dbReference>
<evidence type="ECO:0000313" key="5">
    <source>
        <dbReference type="Proteomes" id="UP000238308"/>
    </source>
</evidence>
<dbReference type="Gene3D" id="3.40.50.2000">
    <property type="entry name" value="Glycogen Phosphorylase B"/>
    <property type="match status" value="4"/>
</dbReference>
<sequence length="772" mass="84271">MRMQPAPFHVMHVISGLGQGGAEGVLTRLILGSLDRVHHTVVSMTDLGVHGQRLRDAGIDVYTLNMGSRKLSISGLWALSRLMQRTQPDVVQTWMYNADLFGSLAAKLARIRRISWGIRNAGEDLKRASGFARIARIVCARLSRWLPETILVCSHSSQARHVDLGYDERRMQVITNGYDLSVWQPDTAARERLRNQWGITPQTWLIGCVARWNPLKDHANLCEAMGLFAQTHKDLSWRLLLVGPGIDEQNTALMAMLAQNGLVEHTLLLGERQDVPAIMNAIDLHVLPSRAEGFPNVLGEAMACGTPCVSTQVGDASFIIGDTGWVVEPQKPQALSEAIALACQAWQNVVQDSLHGDGQAESRSQQRRRAVRARIENNFDLDAMVSAYVDAWRDLLAPKLLFVVTNPAFLVSHRLPVALGAQLAGYKVHAATMAAPGVAELLANGIAHHPLPITRTGRNPVKELASVWALCRLMLELKPDLVHVVTIKSVLYGGLAARLTRVPSVVAAISGLGYVFMRTPRLIDPLRWIVTLLYRLALGHDHSMVIVQNPNDAEVLQEIKAVKAKNTVLIRGSGVDLDHYSHVPEPQGEIIALMVGRLLRDKGVLEFVEAARIAAQRGDRTQWWLVGSPDAANPASISAAELETWREQQGLHILGERTDIAALYASTHIAVLPSYREGLPRALIEAAACGRPVVTTDVPGCRDAIEPNVTGLLVPVGDAQALADAVRDLASDPVKRLKMGAAGRSLAERVFDVGDVMGAHIMVYEALLSTAR</sequence>
<evidence type="ECO:0000259" key="2">
    <source>
        <dbReference type="Pfam" id="PF13439"/>
    </source>
</evidence>
<dbReference type="Proteomes" id="UP000238308">
    <property type="component" value="Unassembled WGS sequence"/>
</dbReference>
<dbReference type="SUPFAM" id="SSF53756">
    <property type="entry name" value="UDP-Glycosyltransferase/glycogen phosphorylase"/>
    <property type="match status" value="2"/>
</dbReference>
<dbReference type="Pfam" id="PF13439">
    <property type="entry name" value="Glyco_transf_4"/>
    <property type="match status" value="1"/>
</dbReference>
<evidence type="ECO:0000313" key="4">
    <source>
        <dbReference type="EMBL" id="PRY97977.1"/>
    </source>
</evidence>
<evidence type="ECO:0000259" key="1">
    <source>
        <dbReference type="Pfam" id="PF00534"/>
    </source>
</evidence>
<dbReference type="GO" id="GO:0016757">
    <property type="term" value="F:glycosyltransferase activity"/>
    <property type="evidence" value="ECO:0007669"/>
    <property type="project" value="InterPro"/>
</dbReference>
<dbReference type="Pfam" id="PF13692">
    <property type="entry name" value="Glyco_trans_1_4"/>
    <property type="match status" value="1"/>
</dbReference>
<protein>
    <submittedName>
        <fullName evidence="4">Glycosyltransferase involved in cell wall biosynthesis</fullName>
    </submittedName>
</protein>
<name>A0A2T0XGD6_9BURK</name>
<proteinExistence type="predicted"/>
<reference evidence="4 5" key="1">
    <citation type="submission" date="2018-03" db="EMBL/GenBank/DDBJ databases">
        <title>Genomic Encyclopedia of Type Strains, Phase III (KMG-III): the genomes of soil and plant-associated and newly described type strains.</title>
        <authorList>
            <person name="Whitman W."/>
        </authorList>
    </citation>
    <scope>NUCLEOTIDE SEQUENCE [LARGE SCALE GENOMIC DNA]</scope>
    <source>
        <strain evidence="4 5">MWH-P2sevCIIIb</strain>
    </source>
</reference>
<keyword evidence="5" id="KW-1185">Reference proteome</keyword>
<dbReference type="InterPro" id="IPR028098">
    <property type="entry name" value="Glyco_trans_4-like_N"/>
</dbReference>
<feature type="domain" description="Glycosyltransferase subfamily 4-like N-terminal" evidence="3">
    <location>
        <begin position="399"/>
        <end position="529"/>
    </location>
</feature>
<evidence type="ECO:0000259" key="3">
    <source>
        <dbReference type="Pfam" id="PF13477"/>
    </source>
</evidence>
<dbReference type="Pfam" id="PF00534">
    <property type="entry name" value="Glycos_transf_1"/>
    <property type="match status" value="1"/>
</dbReference>
<feature type="domain" description="Glycosyltransferase subfamily 4-like N-terminal" evidence="2">
    <location>
        <begin position="20"/>
        <end position="181"/>
    </location>
</feature>